<name>A0A839S1L9_9PSEU</name>
<dbReference type="RefSeq" id="WP_281372472.1">
    <property type="nucleotide sequence ID" value="NZ_JACHWU010000002.1"/>
</dbReference>
<organism evidence="2 3">
    <name type="scientific">Prauserella isguenensis</name>
    <dbReference type="NCBI Taxonomy" id="1470180"/>
    <lineage>
        <taxon>Bacteria</taxon>
        <taxon>Bacillati</taxon>
        <taxon>Actinomycetota</taxon>
        <taxon>Actinomycetes</taxon>
        <taxon>Pseudonocardiales</taxon>
        <taxon>Pseudonocardiaceae</taxon>
        <taxon>Prauserella</taxon>
    </lineage>
</organism>
<reference evidence="2 3" key="1">
    <citation type="submission" date="2020-08" db="EMBL/GenBank/DDBJ databases">
        <title>Genomic Encyclopedia of Type Strains, Phase III (KMG-III): the genomes of soil and plant-associated and newly described type strains.</title>
        <authorList>
            <person name="Whitman W."/>
        </authorList>
    </citation>
    <scope>NUCLEOTIDE SEQUENCE [LARGE SCALE GENOMIC DNA]</scope>
    <source>
        <strain evidence="2 3">CECT 8577</strain>
    </source>
</reference>
<dbReference type="AlphaFoldDB" id="A0A839S1L9"/>
<proteinExistence type="predicted"/>
<feature type="region of interest" description="Disordered" evidence="1">
    <location>
        <begin position="1"/>
        <end position="40"/>
    </location>
</feature>
<gene>
    <name evidence="2" type="ORF">FHS23_002548</name>
</gene>
<evidence type="ECO:0000313" key="3">
    <source>
        <dbReference type="Proteomes" id="UP000550714"/>
    </source>
</evidence>
<evidence type="ECO:0000256" key="1">
    <source>
        <dbReference type="SAM" id="MobiDB-lite"/>
    </source>
</evidence>
<comment type="caution">
    <text evidence="2">The sequence shown here is derived from an EMBL/GenBank/DDBJ whole genome shotgun (WGS) entry which is preliminary data.</text>
</comment>
<sequence length="40" mass="3885">MTTEERTGHRQAGSDAGPAAEFGTGGMVPPAAFGAGEAGH</sequence>
<protein>
    <submittedName>
        <fullName evidence="2">Uncharacterized protein</fullName>
    </submittedName>
</protein>
<evidence type="ECO:0000313" key="2">
    <source>
        <dbReference type="EMBL" id="MBB3051525.1"/>
    </source>
</evidence>
<keyword evidence="3" id="KW-1185">Reference proteome</keyword>
<accession>A0A839S1L9</accession>
<dbReference type="EMBL" id="JACHWU010000002">
    <property type="protein sequence ID" value="MBB3051525.1"/>
    <property type="molecule type" value="Genomic_DNA"/>
</dbReference>
<dbReference type="Proteomes" id="UP000550714">
    <property type="component" value="Unassembled WGS sequence"/>
</dbReference>